<dbReference type="InterPro" id="IPR021953">
    <property type="entry name" value="DUF3570"/>
</dbReference>
<dbReference type="Pfam" id="PF12094">
    <property type="entry name" value="DUF3570"/>
    <property type="match status" value="1"/>
</dbReference>
<protein>
    <submittedName>
        <fullName evidence="2">DUF3570 domain-containing protein</fullName>
    </submittedName>
</protein>
<keyword evidence="1" id="KW-0732">Signal</keyword>
<dbReference type="AlphaFoldDB" id="A0A6H1UCF4"/>
<evidence type="ECO:0000313" key="2">
    <source>
        <dbReference type="EMBL" id="QIZ76724.1"/>
    </source>
</evidence>
<dbReference type="Proteomes" id="UP000501602">
    <property type="component" value="Chromosome"/>
</dbReference>
<dbReference type="KEGG" id="fes:HER31_07465"/>
<evidence type="ECO:0000313" key="3">
    <source>
        <dbReference type="Proteomes" id="UP000501602"/>
    </source>
</evidence>
<accession>A0A6H1UCF4</accession>
<evidence type="ECO:0000256" key="1">
    <source>
        <dbReference type="SAM" id="SignalP"/>
    </source>
</evidence>
<gene>
    <name evidence="2" type="ORF">HER31_07465</name>
</gene>
<dbReference type="RefSeq" id="WP_168659985.1">
    <property type="nucleotide sequence ID" value="NZ_CP051180.1"/>
</dbReference>
<organism evidence="2 3">
    <name type="scientific">Ferrimonas lipolytica</name>
    <dbReference type="NCBI Taxonomy" id="2724191"/>
    <lineage>
        <taxon>Bacteria</taxon>
        <taxon>Pseudomonadati</taxon>
        <taxon>Pseudomonadota</taxon>
        <taxon>Gammaproteobacteria</taxon>
        <taxon>Alteromonadales</taxon>
        <taxon>Ferrimonadaceae</taxon>
        <taxon>Ferrimonas</taxon>
    </lineage>
</organism>
<sequence length="431" mass="48034">MQLTPFKSVSQALATASLTAVIPAQASWFEDDQWQVDSAIMSYAEDGDRVEALEGAVIATRTDGDERTLTLGVTIDSLTGASANGAVEQNQPQSFTRPSGNGSYRVGAGETPLDDTFKDTRLQLNAGWAEALNSQWQYDIGAHLSKEYDYLSIGLNGGIARHFNKKNTTVRFGASVFYDRLEPEGGMPVPLAAMVLAADYDSGQAFDLAFDATRAADDEHKIITEMTVGLTQVINRFMLMQFNYSYANSDGYLTDPFKLVSIVDSSGTVRQNRYESRPNSRNKHALFWQTKVHLGAPIIDISYRFMSDDWQVDSHTADLRVNYLFSNGHYVEPHLRFYTQTDAEFFRPYLTDAESLPTYVSADYRLAQMDTYTIGFKYGIPLAGGDEMALRIEYYQQSPDGGNKNQPGQLANVDLTPEVNAVTLQFSYHYH</sequence>
<dbReference type="EMBL" id="CP051180">
    <property type="protein sequence ID" value="QIZ76724.1"/>
    <property type="molecule type" value="Genomic_DNA"/>
</dbReference>
<feature type="chain" id="PRO_5026240572" evidence="1">
    <location>
        <begin position="27"/>
        <end position="431"/>
    </location>
</feature>
<keyword evidence="3" id="KW-1185">Reference proteome</keyword>
<name>A0A6H1UCF4_9GAMM</name>
<proteinExistence type="predicted"/>
<feature type="signal peptide" evidence="1">
    <location>
        <begin position="1"/>
        <end position="26"/>
    </location>
</feature>
<reference evidence="2 3" key="1">
    <citation type="submission" date="2020-04" db="EMBL/GenBank/DDBJ databases">
        <title>Ferrimonas sp. S7 isolated from sea water.</title>
        <authorList>
            <person name="Bae S.S."/>
            <person name="Baek K."/>
        </authorList>
    </citation>
    <scope>NUCLEOTIDE SEQUENCE [LARGE SCALE GENOMIC DNA]</scope>
    <source>
        <strain evidence="2 3">S7</strain>
    </source>
</reference>